<comment type="caution">
    <text evidence="1">The sequence shown here is derived from an EMBL/GenBank/DDBJ whole genome shotgun (WGS) entry which is preliminary data.</text>
</comment>
<evidence type="ECO:0000313" key="1">
    <source>
        <dbReference type="EMBL" id="MED6261177.1"/>
    </source>
</evidence>
<proteinExistence type="predicted"/>
<dbReference type="Proteomes" id="UP001345963">
    <property type="component" value="Unassembled WGS sequence"/>
</dbReference>
<dbReference type="EMBL" id="JAHUTI010089702">
    <property type="protein sequence ID" value="MED6261177.1"/>
    <property type="molecule type" value="Genomic_DNA"/>
</dbReference>
<sequence>MNTYTLWTASPEEVKLLLLQRVEQHHIEPYGLRMGCHLSSYANQGSVLSCRSLTEELCLHCYRMRKCGAV</sequence>
<protein>
    <submittedName>
        <fullName evidence="1">Uncharacterized protein</fullName>
    </submittedName>
</protein>
<accession>A0ABU7CE01</accession>
<gene>
    <name evidence="1" type="ORF">ATANTOWER_001890</name>
</gene>
<reference evidence="1 2" key="1">
    <citation type="submission" date="2021-07" db="EMBL/GenBank/DDBJ databases">
        <authorList>
            <person name="Palmer J.M."/>
        </authorList>
    </citation>
    <scope>NUCLEOTIDE SEQUENCE [LARGE SCALE GENOMIC DNA]</scope>
    <source>
        <strain evidence="1 2">AT_MEX2019</strain>
        <tissue evidence="1">Muscle</tissue>
    </source>
</reference>
<name>A0ABU7CE01_9TELE</name>
<keyword evidence="2" id="KW-1185">Reference proteome</keyword>
<evidence type="ECO:0000313" key="2">
    <source>
        <dbReference type="Proteomes" id="UP001345963"/>
    </source>
</evidence>
<organism evidence="1 2">
    <name type="scientific">Ataeniobius toweri</name>
    <dbReference type="NCBI Taxonomy" id="208326"/>
    <lineage>
        <taxon>Eukaryota</taxon>
        <taxon>Metazoa</taxon>
        <taxon>Chordata</taxon>
        <taxon>Craniata</taxon>
        <taxon>Vertebrata</taxon>
        <taxon>Euteleostomi</taxon>
        <taxon>Actinopterygii</taxon>
        <taxon>Neopterygii</taxon>
        <taxon>Teleostei</taxon>
        <taxon>Neoteleostei</taxon>
        <taxon>Acanthomorphata</taxon>
        <taxon>Ovalentaria</taxon>
        <taxon>Atherinomorphae</taxon>
        <taxon>Cyprinodontiformes</taxon>
        <taxon>Goodeidae</taxon>
        <taxon>Ataeniobius</taxon>
    </lineage>
</organism>